<dbReference type="InParanoid" id="B7FPA7"/>
<protein>
    <recommendedName>
        <fullName evidence="4">Peptidyl-prolyl cis-trans isomerase</fullName>
        <shortName evidence="4">PPIase</shortName>
        <ecNumber evidence="4">5.2.1.8</ecNumber>
    </recommendedName>
</protein>
<dbReference type="eggNOG" id="KOG0865">
    <property type="taxonomic scope" value="Eukaryota"/>
</dbReference>
<accession>B7FPA7</accession>
<dbReference type="HOGENOM" id="CLU_012062_4_2_1"/>
<evidence type="ECO:0000259" key="5">
    <source>
        <dbReference type="PROSITE" id="PS50072"/>
    </source>
</evidence>
<dbReference type="Gene3D" id="2.40.100.10">
    <property type="entry name" value="Cyclophilin-like"/>
    <property type="match status" value="1"/>
</dbReference>
<keyword evidence="7" id="KW-1185">Reference proteome</keyword>
<dbReference type="PRINTS" id="PR00153">
    <property type="entry name" value="CSAPPISMRASE"/>
</dbReference>
<dbReference type="EC" id="5.2.1.8" evidence="4"/>
<comment type="similarity">
    <text evidence="4">Belongs to the cyclophilin-type PPIase family.</text>
</comment>
<evidence type="ECO:0000256" key="4">
    <source>
        <dbReference type="RuleBase" id="RU363019"/>
    </source>
</evidence>
<dbReference type="AlphaFoldDB" id="B7FPA7"/>
<organism evidence="6 7">
    <name type="scientific">Phaeodactylum tricornutum (strain CCAP 1055/1)</name>
    <dbReference type="NCBI Taxonomy" id="556484"/>
    <lineage>
        <taxon>Eukaryota</taxon>
        <taxon>Sar</taxon>
        <taxon>Stramenopiles</taxon>
        <taxon>Ochrophyta</taxon>
        <taxon>Bacillariophyta</taxon>
        <taxon>Bacillariophyceae</taxon>
        <taxon>Bacillariophycidae</taxon>
        <taxon>Naviculales</taxon>
        <taxon>Phaeodactylaceae</taxon>
        <taxon>Phaeodactylum</taxon>
    </lineage>
</organism>
<dbReference type="RefSeq" id="XP_002176676.1">
    <property type="nucleotide sequence ID" value="XM_002176640.1"/>
</dbReference>
<dbReference type="PROSITE" id="PS00170">
    <property type="entry name" value="CSA_PPIASE_1"/>
    <property type="match status" value="1"/>
</dbReference>
<dbReference type="Pfam" id="PF00160">
    <property type="entry name" value="Pro_isomerase"/>
    <property type="match status" value="1"/>
</dbReference>
<reference evidence="7" key="2">
    <citation type="submission" date="2008-08" db="EMBL/GenBank/DDBJ databases">
        <authorList>
            <consortium name="Diatom Consortium"/>
            <person name="Grigoriev I."/>
            <person name="Grimwood J."/>
            <person name="Kuo A."/>
            <person name="Otillar R.P."/>
            <person name="Salamov A."/>
            <person name="Detter J.C."/>
            <person name="Lindquist E."/>
            <person name="Shapiro H."/>
            <person name="Lucas S."/>
            <person name="Glavina del Rio T."/>
            <person name="Pitluck S."/>
            <person name="Rokhsar D."/>
            <person name="Bowler C."/>
        </authorList>
    </citation>
    <scope>GENOME REANNOTATION</scope>
    <source>
        <strain evidence="7">CCAP 1055/1</strain>
    </source>
</reference>
<keyword evidence="2 4" id="KW-0697">Rotamase</keyword>
<evidence type="ECO:0000313" key="7">
    <source>
        <dbReference type="Proteomes" id="UP000000759"/>
    </source>
</evidence>
<dbReference type="Proteomes" id="UP000000759">
    <property type="component" value="Chromosome 1"/>
</dbReference>
<dbReference type="OrthoDB" id="38580at2759"/>
<evidence type="ECO:0000256" key="2">
    <source>
        <dbReference type="ARBA" id="ARBA00023110"/>
    </source>
</evidence>
<proteinExistence type="inferred from homology"/>
<dbReference type="PANTHER" id="PTHR11071">
    <property type="entry name" value="PEPTIDYL-PROLYL CIS-TRANS ISOMERASE"/>
    <property type="match status" value="1"/>
</dbReference>
<gene>
    <name evidence="6" type="ORF">PHATRDRAFT_9011</name>
</gene>
<dbReference type="PROSITE" id="PS50072">
    <property type="entry name" value="CSA_PPIASE_2"/>
    <property type="match status" value="1"/>
</dbReference>
<dbReference type="SUPFAM" id="SSF50891">
    <property type="entry name" value="Cyclophilin-like"/>
    <property type="match status" value="1"/>
</dbReference>
<dbReference type="GO" id="GO:0003755">
    <property type="term" value="F:peptidyl-prolyl cis-trans isomerase activity"/>
    <property type="evidence" value="ECO:0007669"/>
    <property type="project" value="UniProtKB-UniRule"/>
</dbReference>
<dbReference type="InterPro" id="IPR020892">
    <property type="entry name" value="Cyclophilin-type_PPIase_CS"/>
</dbReference>
<evidence type="ECO:0000256" key="1">
    <source>
        <dbReference type="ARBA" id="ARBA00000971"/>
    </source>
</evidence>
<dbReference type="InterPro" id="IPR002130">
    <property type="entry name" value="Cyclophilin-type_PPIase_dom"/>
</dbReference>
<dbReference type="GO" id="GO:0016018">
    <property type="term" value="F:cyclosporin A binding"/>
    <property type="evidence" value="ECO:0007669"/>
    <property type="project" value="TreeGrafter"/>
</dbReference>
<comment type="function">
    <text evidence="4">PPIases accelerate the folding of proteins. It catalyzes the cis-trans isomerization of proline imidic peptide bonds in oligopeptides.</text>
</comment>
<keyword evidence="3 4" id="KW-0413">Isomerase</keyword>
<comment type="catalytic activity">
    <reaction evidence="1 4">
        <text>[protein]-peptidylproline (omega=180) = [protein]-peptidylproline (omega=0)</text>
        <dbReference type="Rhea" id="RHEA:16237"/>
        <dbReference type="Rhea" id="RHEA-COMP:10747"/>
        <dbReference type="Rhea" id="RHEA-COMP:10748"/>
        <dbReference type="ChEBI" id="CHEBI:83833"/>
        <dbReference type="ChEBI" id="CHEBI:83834"/>
        <dbReference type="EC" id="5.2.1.8"/>
    </reaction>
</comment>
<dbReference type="FunFam" id="2.40.100.10:FF:000013">
    <property type="entry name" value="Peptidyl-prolyl cis-trans isomerase"/>
    <property type="match status" value="1"/>
</dbReference>
<dbReference type="GO" id="GO:0006457">
    <property type="term" value="P:protein folding"/>
    <property type="evidence" value="ECO:0007669"/>
    <property type="project" value="InterPro"/>
</dbReference>
<dbReference type="PIRSF" id="PIRSF001467">
    <property type="entry name" value="Peptidylpro_ismrse"/>
    <property type="match status" value="1"/>
</dbReference>
<reference evidence="6 7" key="1">
    <citation type="journal article" date="2008" name="Nature">
        <title>The Phaeodactylum genome reveals the evolutionary history of diatom genomes.</title>
        <authorList>
            <person name="Bowler C."/>
            <person name="Allen A.E."/>
            <person name="Badger J.H."/>
            <person name="Grimwood J."/>
            <person name="Jabbari K."/>
            <person name="Kuo A."/>
            <person name="Maheswari U."/>
            <person name="Martens C."/>
            <person name="Maumus F."/>
            <person name="Otillar R.P."/>
            <person name="Rayko E."/>
            <person name="Salamov A."/>
            <person name="Vandepoele K."/>
            <person name="Beszteri B."/>
            <person name="Gruber A."/>
            <person name="Heijde M."/>
            <person name="Katinka M."/>
            <person name="Mock T."/>
            <person name="Valentin K."/>
            <person name="Verret F."/>
            <person name="Berges J.A."/>
            <person name="Brownlee C."/>
            <person name="Cadoret J.P."/>
            <person name="Chiovitti A."/>
            <person name="Choi C.J."/>
            <person name="Coesel S."/>
            <person name="De Martino A."/>
            <person name="Detter J.C."/>
            <person name="Durkin C."/>
            <person name="Falciatore A."/>
            <person name="Fournet J."/>
            <person name="Haruta M."/>
            <person name="Huysman M.J."/>
            <person name="Jenkins B.D."/>
            <person name="Jiroutova K."/>
            <person name="Jorgensen R.E."/>
            <person name="Joubert Y."/>
            <person name="Kaplan A."/>
            <person name="Kroger N."/>
            <person name="Kroth P.G."/>
            <person name="La Roche J."/>
            <person name="Lindquist E."/>
            <person name="Lommer M."/>
            <person name="Martin-Jezequel V."/>
            <person name="Lopez P.J."/>
            <person name="Lucas S."/>
            <person name="Mangogna M."/>
            <person name="McGinnis K."/>
            <person name="Medlin L.K."/>
            <person name="Montsant A."/>
            <person name="Oudot-Le Secq M.P."/>
            <person name="Napoli C."/>
            <person name="Obornik M."/>
            <person name="Parker M.S."/>
            <person name="Petit J.L."/>
            <person name="Porcel B.M."/>
            <person name="Poulsen N."/>
            <person name="Robison M."/>
            <person name="Rychlewski L."/>
            <person name="Rynearson T.A."/>
            <person name="Schmutz J."/>
            <person name="Shapiro H."/>
            <person name="Siaut M."/>
            <person name="Stanley M."/>
            <person name="Sussman M.R."/>
            <person name="Taylor A.R."/>
            <person name="Vardi A."/>
            <person name="von Dassow P."/>
            <person name="Vyverman W."/>
            <person name="Willis A."/>
            <person name="Wyrwicz L.S."/>
            <person name="Rokhsar D.S."/>
            <person name="Weissenbach J."/>
            <person name="Armbrust E.V."/>
            <person name="Green B.R."/>
            <person name="Van de Peer Y."/>
            <person name="Grigoriev I.V."/>
        </authorList>
    </citation>
    <scope>NUCLEOTIDE SEQUENCE [LARGE SCALE GENOMIC DNA]</scope>
    <source>
        <strain evidence="6 7">CCAP 1055/1</strain>
    </source>
</reference>
<sequence length="194" mass="21074">GATKTTEPAKPQSDITSRAFFDVSIGGKPAGRVVMGLHGNVVPQTVKNFETLCRGTETMGNLRLAYEGSTFHRIIPNFMIQAGDFTMHDGTGGRSIYGTEYDGRFADENFQLKHVGPGILSMANAGRNTNGSQFFITTKRTPHLDGRHVVFGTVVDGWDVVKKIEEFGSYSGKPSEKIVITKAGLIEDDGDRDS</sequence>
<dbReference type="KEGG" id="pti:PHATRDRAFT_9011"/>
<dbReference type="OMA" id="GCQFAIT"/>
<dbReference type="GO" id="GO:0005737">
    <property type="term" value="C:cytoplasm"/>
    <property type="evidence" value="ECO:0007669"/>
    <property type="project" value="TreeGrafter"/>
</dbReference>
<dbReference type="GeneID" id="7196116"/>
<dbReference type="STRING" id="556484.B7FPA7"/>
<feature type="non-terminal residue" evidence="6">
    <location>
        <position position="1"/>
    </location>
</feature>
<dbReference type="EMBL" id="CM000605">
    <property type="protein sequence ID" value="EEC51139.1"/>
    <property type="molecule type" value="Genomic_DNA"/>
</dbReference>
<dbReference type="InterPro" id="IPR029000">
    <property type="entry name" value="Cyclophilin-like_dom_sf"/>
</dbReference>
<feature type="domain" description="PPIase cyclophilin-type" evidence="5">
    <location>
        <begin position="20"/>
        <end position="185"/>
    </location>
</feature>
<dbReference type="PaxDb" id="2850-Phatr9011"/>
<evidence type="ECO:0000256" key="3">
    <source>
        <dbReference type="ARBA" id="ARBA00023235"/>
    </source>
</evidence>
<dbReference type="PANTHER" id="PTHR11071:SF561">
    <property type="entry name" value="PEPTIDYL-PROLYL CIS-TRANS ISOMERASE D-RELATED"/>
    <property type="match status" value="1"/>
</dbReference>
<dbReference type="InterPro" id="IPR024936">
    <property type="entry name" value="Cyclophilin-type_PPIase"/>
</dbReference>
<evidence type="ECO:0000313" key="6">
    <source>
        <dbReference type="EMBL" id="EEC51139.1"/>
    </source>
</evidence>
<name>B7FPA7_PHATC</name>